<accession>A0ABN7T3Z1</accession>
<evidence type="ECO:0000313" key="10">
    <source>
        <dbReference type="Proteomes" id="UP001158576"/>
    </source>
</evidence>
<evidence type="ECO:0000256" key="5">
    <source>
        <dbReference type="ARBA" id="ARBA00023145"/>
    </source>
</evidence>
<gene>
    <name evidence="9" type="ORF">OKIOD_LOCUS15365</name>
</gene>
<evidence type="ECO:0000259" key="7">
    <source>
        <dbReference type="SMART" id="SM00645"/>
    </source>
</evidence>
<keyword evidence="2" id="KW-0645">Protease</keyword>
<keyword evidence="6" id="KW-1015">Disulfide bond</keyword>
<dbReference type="PROSITE" id="PS00639">
    <property type="entry name" value="THIOL_PROTEASE_HIS"/>
    <property type="match status" value="1"/>
</dbReference>
<organism evidence="9 10">
    <name type="scientific">Oikopleura dioica</name>
    <name type="common">Tunicate</name>
    <dbReference type="NCBI Taxonomy" id="34765"/>
    <lineage>
        <taxon>Eukaryota</taxon>
        <taxon>Metazoa</taxon>
        <taxon>Chordata</taxon>
        <taxon>Tunicata</taxon>
        <taxon>Appendicularia</taxon>
        <taxon>Copelata</taxon>
        <taxon>Oikopleuridae</taxon>
        <taxon>Oikopleura</taxon>
    </lineage>
</organism>
<dbReference type="InterPro" id="IPR038765">
    <property type="entry name" value="Papain-like_cys_pep_sf"/>
</dbReference>
<evidence type="ECO:0000313" key="9">
    <source>
        <dbReference type="EMBL" id="CAG5112380.1"/>
    </source>
</evidence>
<dbReference type="InterPro" id="IPR013128">
    <property type="entry name" value="Peptidase_C1A"/>
</dbReference>
<dbReference type="SUPFAM" id="SSF54001">
    <property type="entry name" value="Cysteine proteinases"/>
    <property type="match status" value="1"/>
</dbReference>
<dbReference type="SMART" id="SM00848">
    <property type="entry name" value="Inhibitor_I29"/>
    <property type="match status" value="1"/>
</dbReference>
<dbReference type="SMART" id="SM00645">
    <property type="entry name" value="Pept_C1"/>
    <property type="match status" value="1"/>
</dbReference>
<keyword evidence="5" id="KW-0865">Zymogen</keyword>
<evidence type="ECO:0000256" key="6">
    <source>
        <dbReference type="ARBA" id="ARBA00023157"/>
    </source>
</evidence>
<dbReference type="InterPro" id="IPR039417">
    <property type="entry name" value="Peptidase_C1A_papain-like"/>
</dbReference>
<comment type="similarity">
    <text evidence="1">Belongs to the peptidase C1 family.</text>
</comment>
<evidence type="ECO:0000256" key="2">
    <source>
        <dbReference type="ARBA" id="ARBA00022670"/>
    </source>
</evidence>
<dbReference type="PRINTS" id="PR00705">
    <property type="entry name" value="PAPAIN"/>
</dbReference>
<dbReference type="Proteomes" id="UP001158576">
    <property type="component" value="Chromosome 2"/>
</dbReference>
<dbReference type="InterPro" id="IPR013201">
    <property type="entry name" value="Prot_inhib_I29"/>
</dbReference>
<dbReference type="Pfam" id="PF00112">
    <property type="entry name" value="Peptidase_C1"/>
    <property type="match status" value="1"/>
</dbReference>
<name>A0ABN7T3Z1_OIKDI</name>
<dbReference type="Gene3D" id="3.90.70.10">
    <property type="entry name" value="Cysteine proteinases"/>
    <property type="match status" value="1"/>
</dbReference>
<evidence type="ECO:0000256" key="3">
    <source>
        <dbReference type="ARBA" id="ARBA00022801"/>
    </source>
</evidence>
<evidence type="ECO:0000256" key="1">
    <source>
        <dbReference type="ARBA" id="ARBA00008455"/>
    </source>
</evidence>
<reference evidence="9 10" key="1">
    <citation type="submission" date="2021-04" db="EMBL/GenBank/DDBJ databases">
        <authorList>
            <person name="Bliznina A."/>
        </authorList>
    </citation>
    <scope>NUCLEOTIDE SEQUENCE [LARGE SCALE GENOMIC DNA]</scope>
</reference>
<evidence type="ECO:0000259" key="8">
    <source>
        <dbReference type="SMART" id="SM00848"/>
    </source>
</evidence>
<feature type="domain" description="Cathepsin propeptide inhibitor" evidence="8">
    <location>
        <begin position="42"/>
        <end position="99"/>
    </location>
</feature>
<proteinExistence type="inferred from homology"/>
<protein>
    <submittedName>
        <fullName evidence="9">Oidioi.mRNA.OKI2018_I69.chr2.g6600.t1.cds</fullName>
    </submittedName>
</protein>
<dbReference type="EMBL" id="OU015567">
    <property type="protein sequence ID" value="CAG5112380.1"/>
    <property type="molecule type" value="Genomic_DNA"/>
</dbReference>
<keyword evidence="4" id="KW-0788">Thiol protease</keyword>
<dbReference type="InterPro" id="IPR000169">
    <property type="entry name" value="Pept_cys_AS"/>
</dbReference>
<keyword evidence="3" id="KW-0378">Hydrolase</keyword>
<dbReference type="CDD" id="cd02248">
    <property type="entry name" value="Peptidase_C1A"/>
    <property type="match status" value="1"/>
</dbReference>
<feature type="domain" description="Peptidase C1A papain C-terminal" evidence="7">
    <location>
        <begin position="125"/>
        <end position="342"/>
    </location>
</feature>
<evidence type="ECO:0000256" key="4">
    <source>
        <dbReference type="ARBA" id="ARBA00022807"/>
    </source>
</evidence>
<dbReference type="PROSITE" id="PS00139">
    <property type="entry name" value="THIOL_PROTEASE_CYS"/>
    <property type="match status" value="1"/>
</dbReference>
<keyword evidence="10" id="KW-1185">Reference proteome</keyword>
<dbReference type="PANTHER" id="PTHR12411">
    <property type="entry name" value="CYSTEINE PROTEASE FAMILY C1-RELATED"/>
    <property type="match status" value="1"/>
</dbReference>
<dbReference type="Pfam" id="PF08246">
    <property type="entry name" value="Inhibitor_I29"/>
    <property type="match status" value="1"/>
</dbReference>
<dbReference type="InterPro" id="IPR025660">
    <property type="entry name" value="Pept_his_AS"/>
</dbReference>
<dbReference type="InterPro" id="IPR000668">
    <property type="entry name" value="Peptidase_C1A_C"/>
</dbReference>
<sequence>MKLFAILAAGAMARVSSNFFQMQNDFAEAAKLGVDVANLRAFRKYENDFAKKYKTAEERRLRAQTFSKNYEMIMQHNQREDVTWKMGLNFDADLSFAEFQSQYLMVNQDCSATSTRHLDIDVLSLPENFDWREHGGVSPVKNQGHCGSCWTFSTTGCLESAHLIHHNQAFNLSEQQLVDCAQDFDNHGCNGGLPSHAFEYIHYIGGLEEEKDYAYHAEEGLCEFDPTKTAGTVREVFNITETDEDQLTIALAYFNPVSVVFEVVDGFRFYKEGVYQSDTCGSGPTDVNHAVLAVGYGTCKKCNTPYYIVKNSWGAEWGDEGFFKIKRGENMCGIATCASFPIV</sequence>